<proteinExistence type="predicted"/>
<dbReference type="GO" id="GO:0008467">
    <property type="term" value="F:[heparan sulfate]-glucosamine 3-sulfotransferase activity"/>
    <property type="evidence" value="ECO:0007669"/>
    <property type="project" value="TreeGrafter"/>
</dbReference>
<dbReference type="Gene3D" id="3.40.50.300">
    <property type="entry name" value="P-loop containing nucleotide triphosphate hydrolases"/>
    <property type="match status" value="1"/>
</dbReference>
<keyword evidence="2" id="KW-0325">Glycoprotein</keyword>
<evidence type="ECO:0000313" key="5">
    <source>
        <dbReference type="EMBL" id="CAI9725853.1"/>
    </source>
</evidence>
<evidence type="ECO:0000256" key="2">
    <source>
        <dbReference type="ARBA" id="ARBA00023180"/>
    </source>
</evidence>
<evidence type="ECO:0000259" key="4">
    <source>
        <dbReference type="Pfam" id="PF00685"/>
    </source>
</evidence>
<dbReference type="InterPro" id="IPR000863">
    <property type="entry name" value="Sulfotransferase_dom"/>
</dbReference>
<accession>A0AA36B0T8</accession>
<dbReference type="AlphaFoldDB" id="A0AA36B0T8"/>
<dbReference type="InterPro" id="IPR027417">
    <property type="entry name" value="P-loop_NTPase"/>
</dbReference>
<gene>
    <name evidence="5" type="ORF">OCTVUL_1B012297</name>
</gene>
<dbReference type="Pfam" id="PF00685">
    <property type="entry name" value="Sulfotransfer_1"/>
    <property type="match status" value="1"/>
</dbReference>
<keyword evidence="6" id="KW-1185">Reference proteome</keyword>
<reference evidence="5" key="1">
    <citation type="submission" date="2023-08" db="EMBL/GenBank/DDBJ databases">
        <authorList>
            <person name="Alioto T."/>
            <person name="Alioto T."/>
            <person name="Gomez Garrido J."/>
        </authorList>
    </citation>
    <scope>NUCLEOTIDE SEQUENCE</scope>
</reference>
<feature type="binding site" evidence="3">
    <location>
        <position position="84"/>
    </location>
    <ligand>
        <name>3'-phosphoadenylyl sulfate</name>
        <dbReference type="ChEBI" id="CHEBI:58339"/>
    </ligand>
</feature>
<dbReference type="EMBL" id="OX597820">
    <property type="protein sequence ID" value="CAI9725853.1"/>
    <property type="molecule type" value="Genomic_DNA"/>
</dbReference>
<dbReference type="PANTHER" id="PTHR10605:SF72">
    <property type="entry name" value="HEPARAN SULFATE 3-O SULFOTRANSFERASE-B, ISOFORM A"/>
    <property type="match status" value="1"/>
</dbReference>
<keyword evidence="1" id="KW-0808">Transferase</keyword>
<dbReference type="SUPFAM" id="SSF52540">
    <property type="entry name" value="P-loop containing nucleoside triphosphate hydrolases"/>
    <property type="match status" value="1"/>
</dbReference>
<protein>
    <submittedName>
        <fullName evidence="5">Heparan sulfate glucosamine 3-O-sulfotransferase 6-like</fullName>
    </submittedName>
</protein>
<dbReference type="InterPro" id="IPR037359">
    <property type="entry name" value="NST/OST"/>
</dbReference>
<evidence type="ECO:0000313" key="6">
    <source>
        <dbReference type="Proteomes" id="UP001162480"/>
    </source>
</evidence>
<evidence type="ECO:0000256" key="1">
    <source>
        <dbReference type="ARBA" id="ARBA00022679"/>
    </source>
</evidence>
<name>A0AA36B0T8_OCTVU</name>
<organism evidence="5 6">
    <name type="scientific">Octopus vulgaris</name>
    <name type="common">Common octopus</name>
    <dbReference type="NCBI Taxonomy" id="6645"/>
    <lineage>
        <taxon>Eukaryota</taxon>
        <taxon>Metazoa</taxon>
        <taxon>Spiralia</taxon>
        <taxon>Lophotrochozoa</taxon>
        <taxon>Mollusca</taxon>
        <taxon>Cephalopoda</taxon>
        <taxon>Coleoidea</taxon>
        <taxon>Octopodiformes</taxon>
        <taxon>Octopoda</taxon>
        <taxon>Incirrata</taxon>
        <taxon>Octopodidae</taxon>
        <taxon>Octopus</taxon>
    </lineage>
</organism>
<sequence length="131" mass="15288">MHNVNKINWRIRGNYCDKILRLALVVDEVLDYRKYGAKRPMSIMPATFDGQITIEKTPSYFVTKEVPRRIFNMSKDIKLIVVIRDPVTRAISDYTQTVSKRLQTKTFEQMAFMNNTRIVDTSWGAIKIVTL</sequence>
<evidence type="ECO:0000256" key="3">
    <source>
        <dbReference type="PIRSR" id="PIRSR637359-2"/>
    </source>
</evidence>
<feature type="binding site" evidence="3">
    <location>
        <position position="92"/>
    </location>
    <ligand>
        <name>3'-phosphoadenylyl sulfate</name>
        <dbReference type="ChEBI" id="CHEBI:58339"/>
    </ligand>
</feature>
<dbReference type="PANTHER" id="PTHR10605">
    <property type="entry name" value="HEPARAN SULFATE SULFOTRANSFERASE"/>
    <property type="match status" value="1"/>
</dbReference>
<feature type="domain" description="Sulfotransferase" evidence="4">
    <location>
        <begin position="73"/>
        <end position="114"/>
    </location>
</feature>
<dbReference type="Proteomes" id="UP001162480">
    <property type="component" value="Chromosome 7"/>
</dbReference>